<sequence length="52" mass="5685">MGKSRSQQVFTRVTTSPPLLLQGTLQRLYGAAGRLEIMAKSPSEPLISPQSR</sequence>
<organism evidence="1 2">
    <name type="scientific">Macrolepiota fuliginosa MF-IS2</name>
    <dbReference type="NCBI Taxonomy" id="1400762"/>
    <lineage>
        <taxon>Eukaryota</taxon>
        <taxon>Fungi</taxon>
        <taxon>Dikarya</taxon>
        <taxon>Basidiomycota</taxon>
        <taxon>Agaricomycotina</taxon>
        <taxon>Agaricomycetes</taxon>
        <taxon>Agaricomycetidae</taxon>
        <taxon>Agaricales</taxon>
        <taxon>Agaricineae</taxon>
        <taxon>Agaricaceae</taxon>
        <taxon>Macrolepiota</taxon>
    </lineage>
</organism>
<comment type="caution">
    <text evidence="1">The sequence shown here is derived from an EMBL/GenBank/DDBJ whole genome shotgun (WGS) entry which is preliminary data.</text>
</comment>
<keyword evidence="2" id="KW-1185">Reference proteome</keyword>
<protein>
    <submittedName>
        <fullName evidence="1">Uncharacterized protein</fullName>
    </submittedName>
</protein>
<proteinExistence type="predicted"/>
<reference evidence="1" key="1">
    <citation type="submission" date="2020-11" db="EMBL/GenBank/DDBJ databases">
        <authorList>
            <consortium name="DOE Joint Genome Institute"/>
            <person name="Ahrendt S."/>
            <person name="Riley R."/>
            <person name="Andreopoulos W."/>
            <person name="Labutti K."/>
            <person name="Pangilinan J."/>
            <person name="Ruiz-Duenas F.J."/>
            <person name="Barrasa J.M."/>
            <person name="Sanchez-Garcia M."/>
            <person name="Camarero S."/>
            <person name="Miyauchi S."/>
            <person name="Serrano A."/>
            <person name="Linde D."/>
            <person name="Babiker R."/>
            <person name="Drula E."/>
            <person name="Ayuso-Fernandez I."/>
            <person name="Pacheco R."/>
            <person name="Padilla G."/>
            <person name="Ferreira P."/>
            <person name="Barriuso J."/>
            <person name="Kellner H."/>
            <person name="Castanera R."/>
            <person name="Alfaro M."/>
            <person name="Ramirez L."/>
            <person name="Pisabarro A.G."/>
            <person name="Kuo A."/>
            <person name="Tritt A."/>
            <person name="Lipzen A."/>
            <person name="He G."/>
            <person name="Yan M."/>
            <person name="Ng V."/>
            <person name="Cullen D."/>
            <person name="Martin F."/>
            <person name="Rosso M.-N."/>
            <person name="Henrissat B."/>
            <person name="Hibbett D."/>
            <person name="Martinez A.T."/>
            <person name="Grigoriev I.V."/>
        </authorList>
    </citation>
    <scope>NUCLEOTIDE SEQUENCE</scope>
    <source>
        <strain evidence="1">MF-IS2</strain>
    </source>
</reference>
<name>A0A9P5X1U2_9AGAR</name>
<evidence type="ECO:0000313" key="1">
    <source>
        <dbReference type="EMBL" id="KAF9442064.1"/>
    </source>
</evidence>
<dbReference type="Proteomes" id="UP000807342">
    <property type="component" value="Unassembled WGS sequence"/>
</dbReference>
<gene>
    <name evidence="1" type="ORF">P691DRAFT_811425</name>
</gene>
<accession>A0A9P5X1U2</accession>
<evidence type="ECO:0000313" key="2">
    <source>
        <dbReference type="Proteomes" id="UP000807342"/>
    </source>
</evidence>
<dbReference type="AlphaFoldDB" id="A0A9P5X1U2"/>
<dbReference type="EMBL" id="MU151714">
    <property type="protein sequence ID" value="KAF9442064.1"/>
    <property type="molecule type" value="Genomic_DNA"/>
</dbReference>